<evidence type="ECO:0000256" key="1">
    <source>
        <dbReference type="ARBA" id="ARBA00004370"/>
    </source>
</evidence>
<keyword evidence="3" id="KW-0217">Developmental protein</keyword>
<dbReference type="InterPro" id="IPR036388">
    <property type="entry name" value="WH-like_DNA-bd_sf"/>
</dbReference>
<dbReference type="SUPFAM" id="SSF50156">
    <property type="entry name" value="PDZ domain-like"/>
    <property type="match status" value="1"/>
</dbReference>
<dbReference type="Pfam" id="PF00595">
    <property type="entry name" value="PDZ"/>
    <property type="match status" value="1"/>
</dbReference>
<dbReference type="GO" id="GO:0048468">
    <property type="term" value="P:cell development"/>
    <property type="evidence" value="ECO:0007669"/>
    <property type="project" value="UniProtKB-ARBA"/>
</dbReference>
<dbReference type="Gene3D" id="2.30.42.10">
    <property type="match status" value="1"/>
</dbReference>
<dbReference type="GO" id="GO:0016020">
    <property type="term" value="C:membrane"/>
    <property type="evidence" value="ECO:0007669"/>
    <property type="project" value="UniProtKB-SubCell"/>
</dbReference>
<name>A0A8F8AQA7_HALDU</name>
<dbReference type="GO" id="GO:0005829">
    <property type="term" value="C:cytosol"/>
    <property type="evidence" value="ECO:0007669"/>
    <property type="project" value="TreeGrafter"/>
</dbReference>
<dbReference type="EMBL" id="MZ042502">
    <property type="protein sequence ID" value="QXY82378.1"/>
    <property type="molecule type" value="mRNA"/>
</dbReference>
<dbReference type="AlphaFoldDB" id="A0A8F8AQA7"/>
<feature type="compositionally biased region" description="Polar residues" evidence="7">
    <location>
        <begin position="129"/>
        <end position="148"/>
    </location>
</feature>
<sequence length="425" mass="46215">MGISIMGQSAEDGVGGIFVGSIMNGGAVAADGRIQAGDLILNVNDYDFSNLTNEEAVKVLRDVVQASGPVTITVARPTYEGLEEMPTFEPRNEPIQPMDPAMWLHQTQSHQQKPLQFHHGPSQLAHGRSPTSTTLTSDSGSQATSNSMPEADRDLVTKLTLATSINLVARAMAATNSGLERKDHKWLKMTIPNSFLGANAVDWLFTNVEGFIDRRHAKKYCSLMLKDAYIKHTVNKVSFSEQCYYVFGDIFSTSKQLYKTPSELEKALGKMSVRGASSDSGDADTIAAGELPSVVPWSSEERLPPAYSDVRSSGSESGHGSGKIRRTGTPDSSGSGNNYKVGRAIGGPLTRDHRVGSIMSSASTDFTSVSQQRPGSHRRMPDVDQISIISSRSLAQMRGMSRSFSRNSFQVALERNPCEYFIDYM</sequence>
<dbReference type="PANTHER" id="PTHR10878">
    <property type="entry name" value="SEGMENT POLARITY PROTEIN DISHEVELLED"/>
    <property type="match status" value="1"/>
</dbReference>
<dbReference type="InterPro" id="IPR036034">
    <property type="entry name" value="PDZ_sf"/>
</dbReference>
<dbReference type="GO" id="GO:0000132">
    <property type="term" value="P:establishment of mitotic spindle orientation"/>
    <property type="evidence" value="ECO:0007669"/>
    <property type="project" value="UniProtKB-ARBA"/>
</dbReference>
<dbReference type="GO" id="GO:0005109">
    <property type="term" value="F:frizzled binding"/>
    <property type="evidence" value="ECO:0007669"/>
    <property type="project" value="TreeGrafter"/>
</dbReference>
<dbReference type="PANTHER" id="PTHR10878:SF25">
    <property type="entry name" value="SEGMENT POLARITY PROTEIN DISHEVELLED"/>
    <property type="match status" value="1"/>
</dbReference>
<dbReference type="InterPro" id="IPR001478">
    <property type="entry name" value="PDZ"/>
</dbReference>
<dbReference type="FunFam" id="1.10.10.10:FF:000400">
    <property type="entry name" value="DiSHevelled related"/>
    <property type="match status" value="1"/>
</dbReference>
<organism evidence="10">
    <name type="scientific">Halisarca dujardinii</name>
    <name type="common">Dujardin's slime sponge</name>
    <dbReference type="NCBI Taxonomy" id="2583056"/>
    <lineage>
        <taxon>Eukaryota</taxon>
        <taxon>Metazoa</taxon>
        <taxon>Porifera</taxon>
        <taxon>Demospongiae</taxon>
        <taxon>Verongimorpha</taxon>
        <taxon>Chondrillida</taxon>
        <taxon>Halisarcidae</taxon>
        <taxon>Halisarca</taxon>
    </lineage>
</organism>
<dbReference type="Pfam" id="PF00610">
    <property type="entry name" value="DEP"/>
    <property type="match status" value="1"/>
</dbReference>
<dbReference type="GO" id="GO:0016477">
    <property type="term" value="P:cell migration"/>
    <property type="evidence" value="ECO:0007669"/>
    <property type="project" value="UniProtKB-ARBA"/>
</dbReference>
<reference evidence="10" key="1">
    <citation type="journal article" date="2021" name="Genes (Basel)">
        <title>Expression of Wnt and TGF-Beta Pathway Components during Whole-Body Regeneration from Cell Aggregates in Demosponge Halisarca dujardinii.</title>
        <authorList>
            <person name="Borisenko I."/>
            <person name="Bolshakov F.V."/>
            <person name="Ereskovsky A."/>
            <person name="Lavrov A.I."/>
        </authorList>
    </citation>
    <scope>NUCLEOTIDE SEQUENCE</scope>
</reference>
<dbReference type="InterPro" id="IPR008339">
    <property type="entry name" value="Dishevelled_fam"/>
</dbReference>
<protein>
    <submittedName>
        <fullName evidence="10">Dishevelled HduDvl</fullName>
    </submittedName>
</protein>
<dbReference type="GO" id="GO:0048646">
    <property type="term" value="P:anatomical structure formation involved in morphogenesis"/>
    <property type="evidence" value="ECO:0007669"/>
    <property type="project" value="UniProtKB-ARBA"/>
</dbReference>
<dbReference type="InterPro" id="IPR036390">
    <property type="entry name" value="WH_DNA-bd_sf"/>
</dbReference>
<dbReference type="SMART" id="SM00228">
    <property type="entry name" value="PDZ"/>
    <property type="match status" value="1"/>
</dbReference>
<dbReference type="PRINTS" id="PR01760">
    <property type="entry name" value="DISHEVELLED"/>
</dbReference>
<keyword evidence="6" id="KW-0472">Membrane</keyword>
<dbReference type="GO" id="GO:0060070">
    <property type="term" value="P:canonical Wnt signaling pathway"/>
    <property type="evidence" value="ECO:0007669"/>
    <property type="project" value="TreeGrafter"/>
</dbReference>
<dbReference type="SUPFAM" id="SSF46785">
    <property type="entry name" value="Winged helix' DNA-binding domain"/>
    <property type="match status" value="1"/>
</dbReference>
<keyword evidence="5" id="KW-0879">Wnt signaling pathway</keyword>
<dbReference type="FunFam" id="2.30.42.10:FF:000203">
    <property type="entry name" value="DiSHevelled related"/>
    <property type="match status" value="1"/>
</dbReference>
<evidence type="ECO:0000256" key="4">
    <source>
        <dbReference type="ARBA" id="ARBA00022490"/>
    </source>
</evidence>
<feature type="domain" description="PDZ" evidence="8">
    <location>
        <begin position="1"/>
        <end position="62"/>
    </location>
</feature>
<feature type="region of interest" description="Disordered" evidence="7">
    <location>
        <begin position="304"/>
        <end position="340"/>
    </location>
</feature>
<feature type="domain" description="DEP" evidence="9">
    <location>
        <begin position="175"/>
        <end position="249"/>
    </location>
</feature>
<dbReference type="GO" id="GO:0035556">
    <property type="term" value="P:intracellular signal transduction"/>
    <property type="evidence" value="ECO:0007669"/>
    <property type="project" value="InterPro"/>
</dbReference>
<dbReference type="PROSITE" id="PS50106">
    <property type="entry name" value="PDZ"/>
    <property type="match status" value="1"/>
</dbReference>
<comment type="subcellular location">
    <subcellularLocation>
        <location evidence="2">Cytoplasm</location>
    </subcellularLocation>
    <subcellularLocation>
        <location evidence="1">Membrane</location>
    </subcellularLocation>
</comment>
<evidence type="ECO:0000313" key="10">
    <source>
        <dbReference type="EMBL" id="QXY82378.1"/>
    </source>
</evidence>
<dbReference type="GO" id="GO:0048598">
    <property type="term" value="P:embryonic morphogenesis"/>
    <property type="evidence" value="ECO:0007669"/>
    <property type="project" value="UniProtKB-ARBA"/>
</dbReference>
<dbReference type="PROSITE" id="PS50186">
    <property type="entry name" value="DEP"/>
    <property type="match status" value="1"/>
</dbReference>
<evidence type="ECO:0000256" key="7">
    <source>
        <dbReference type="SAM" id="MobiDB-lite"/>
    </source>
</evidence>
<dbReference type="Gene3D" id="1.10.10.10">
    <property type="entry name" value="Winged helix-like DNA-binding domain superfamily/Winged helix DNA-binding domain"/>
    <property type="match status" value="1"/>
</dbReference>
<dbReference type="GO" id="GO:0030674">
    <property type="term" value="F:protein-macromolecule adaptor activity"/>
    <property type="evidence" value="ECO:0007669"/>
    <property type="project" value="UniProtKB-ARBA"/>
</dbReference>
<dbReference type="SMART" id="SM00049">
    <property type="entry name" value="DEP"/>
    <property type="match status" value="1"/>
</dbReference>
<evidence type="ECO:0000256" key="5">
    <source>
        <dbReference type="ARBA" id="ARBA00022687"/>
    </source>
</evidence>
<feature type="region of interest" description="Disordered" evidence="7">
    <location>
        <begin position="106"/>
        <end position="151"/>
    </location>
</feature>
<dbReference type="GO" id="GO:0003002">
    <property type="term" value="P:regionalization"/>
    <property type="evidence" value="ECO:0007669"/>
    <property type="project" value="UniProtKB-ARBA"/>
</dbReference>
<accession>A0A8F8AQA7</accession>
<evidence type="ECO:0000259" key="8">
    <source>
        <dbReference type="PROSITE" id="PS50106"/>
    </source>
</evidence>
<evidence type="ECO:0000256" key="2">
    <source>
        <dbReference type="ARBA" id="ARBA00004496"/>
    </source>
</evidence>
<dbReference type="InterPro" id="IPR015506">
    <property type="entry name" value="Dsh/Dvl-rel"/>
</dbReference>
<evidence type="ECO:0000256" key="3">
    <source>
        <dbReference type="ARBA" id="ARBA00022473"/>
    </source>
</evidence>
<evidence type="ECO:0000256" key="6">
    <source>
        <dbReference type="ARBA" id="ARBA00023136"/>
    </source>
</evidence>
<dbReference type="GO" id="GO:0005938">
    <property type="term" value="C:cell cortex"/>
    <property type="evidence" value="ECO:0007669"/>
    <property type="project" value="UniProtKB-ARBA"/>
</dbReference>
<feature type="compositionally biased region" description="Polar residues" evidence="7">
    <location>
        <begin position="329"/>
        <end position="338"/>
    </location>
</feature>
<dbReference type="InterPro" id="IPR000591">
    <property type="entry name" value="DEP_dom"/>
</dbReference>
<evidence type="ECO:0000259" key="9">
    <source>
        <dbReference type="PROSITE" id="PS50186"/>
    </source>
</evidence>
<dbReference type="CDD" id="cd04438">
    <property type="entry name" value="DEP_dishevelled"/>
    <property type="match status" value="1"/>
</dbReference>
<keyword evidence="4" id="KW-0963">Cytoplasm</keyword>
<proteinExistence type="evidence at transcript level"/>